<dbReference type="VEuPathDB" id="FungiDB:PPTG_22458"/>
<reference evidence="2 3" key="1">
    <citation type="submission" date="2013-11" db="EMBL/GenBank/DDBJ databases">
        <title>The Genome Sequence of Phytophthora parasitica CJ05E6.</title>
        <authorList>
            <consortium name="The Broad Institute Genomics Platform"/>
            <person name="Russ C."/>
            <person name="Tyler B."/>
            <person name="Panabieres F."/>
            <person name="Shan W."/>
            <person name="Tripathy S."/>
            <person name="Grunwald N."/>
            <person name="Machado M."/>
            <person name="Johnson C.S."/>
            <person name="Arredondo F."/>
            <person name="Hong C."/>
            <person name="Coffey M."/>
            <person name="Young S.K."/>
            <person name="Zeng Q."/>
            <person name="Gargeya S."/>
            <person name="Fitzgerald M."/>
            <person name="Abouelleil A."/>
            <person name="Alvarado L."/>
            <person name="Chapman S.B."/>
            <person name="Gainer-Dewar J."/>
            <person name="Goldberg J."/>
            <person name="Griggs A."/>
            <person name="Gujja S."/>
            <person name="Hansen M."/>
            <person name="Howarth C."/>
            <person name="Imamovic A."/>
            <person name="Ireland A."/>
            <person name="Larimer J."/>
            <person name="McCowan C."/>
            <person name="Murphy C."/>
            <person name="Pearson M."/>
            <person name="Poon T.W."/>
            <person name="Priest M."/>
            <person name="Roberts A."/>
            <person name="Saif S."/>
            <person name="Shea T."/>
            <person name="Sykes S."/>
            <person name="Wortman J."/>
            <person name="Nusbaum C."/>
            <person name="Birren B."/>
        </authorList>
    </citation>
    <scope>NUCLEOTIDE SEQUENCE [LARGE SCALE GENOMIC DNA]</scope>
    <source>
        <strain evidence="2 3">CJ05E6</strain>
    </source>
</reference>
<evidence type="ECO:0000256" key="1">
    <source>
        <dbReference type="SAM" id="MobiDB-lite"/>
    </source>
</evidence>
<feature type="region of interest" description="Disordered" evidence="1">
    <location>
        <begin position="18"/>
        <end position="50"/>
    </location>
</feature>
<dbReference type="Proteomes" id="UP000053864">
    <property type="component" value="Unassembled WGS sequence"/>
</dbReference>
<accession>W2JHK2</accession>
<evidence type="ECO:0000313" key="3">
    <source>
        <dbReference type="Proteomes" id="UP000053864"/>
    </source>
</evidence>
<gene>
    <name evidence="2" type="ORF">L916_04633</name>
</gene>
<evidence type="ECO:0000313" key="2">
    <source>
        <dbReference type="EMBL" id="ETL45222.1"/>
    </source>
</evidence>
<feature type="compositionally biased region" description="Polar residues" evidence="1">
    <location>
        <begin position="36"/>
        <end position="50"/>
    </location>
</feature>
<feature type="compositionally biased region" description="Basic residues" evidence="1">
    <location>
        <begin position="18"/>
        <end position="35"/>
    </location>
</feature>
<organism evidence="2 3">
    <name type="scientific">Phytophthora nicotianae</name>
    <name type="common">Potato buckeye rot agent</name>
    <name type="synonym">Phytophthora parasitica</name>
    <dbReference type="NCBI Taxonomy" id="4792"/>
    <lineage>
        <taxon>Eukaryota</taxon>
        <taxon>Sar</taxon>
        <taxon>Stramenopiles</taxon>
        <taxon>Oomycota</taxon>
        <taxon>Peronosporomycetes</taxon>
        <taxon>Peronosporales</taxon>
        <taxon>Peronosporaceae</taxon>
        <taxon>Phytophthora</taxon>
    </lineage>
</organism>
<name>W2JHK2_PHYNI</name>
<protein>
    <submittedName>
        <fullName evidence="2">Uncharacterized protein</fullName>
    </submittedName>
</protein>
<dbReference type="AlphaFoldDB" id="W2JHK2"/>
<sequence>ARALLYLLRGGGRKFGFGKRRLGGRGRGEHKHRARSPNNTHPGAARQNDTAKGNAASIARCCVCNDPTHKFTACHFVVKDRQLTGASANAVEVATNNFDYIGDSDHGGEMLRTLRLNITPQNGSSTRVLLTTCVVIATFWSGLAPTYLPR</sequence>
<proteinExistence type="predicted"/>
<feature type="non-terminal residue" evidence="2">
    <location>
        <position position="1"/>
    </location>
</feature>
<dbReference type="EMBL" id="KI671821">
    <property type="protein sequence ID" value="ETL45222.1"/>
    <property type="molecule type" value="Genomic_DNA"/>
</dbReference>